<dbReference type="InterPro" id="IPR020471">
    <property type="entry name" value="AKR"/>
</dbReference>
<dbReference type="CDD" id="cd19152">
    <property type="entry name" value="AKR_AKR15A"/>
    <property type="match status" value="1"/>
</dbReference>
<comment type="caution">
    <text evidence="2">The sequence shown here is derived from an EMBL/GenBank/DDBJ whole genome shotgun (WGS) entry which is preliminary data.</text>
</comment>
<dbReference type="Proteomes" id="UP000319212">
    <property type="component" value="Unassembled WGS sequence"/>
</dbReference>
<dbReference type="RefSeq" id="WP_140844996.1">
    <property type="nucleotide sequence ID" value="NZ_RCZI01000008.1"/>
</dbReference>
<protein>
    <submittedName>
        <fullName evidence="2">Aldo/keto reductase</fullName>
    </submittedName>
</protein>
<dbReference type="AlphaFoldDB" id="A0A502DDN4"/>
<proteinExistence type="predicted"/>
<dbReference type="GO" id="GO:0016491">
    <property type="term" value="F:oxidoreductase activity"/>
    <property type="evidence" value="ECO:0007669"/>
    <property type="project" value="InterPro"/>
</dbReference>
<accession>A0A502DDN4</accession>
<feature type="domain" description="NADP-dependent oxidoreductase" evidence="1">
    <location>
        <begin position="20"/>
        <end position="332"/>
    </location>
</feature>
<organism evidence="2 3">
    <name type="scientific">Variovorax guangxiensis</name>
    <dbReference type="NCBI Taxonomy" id="1775474"/>
    <lineage>
        <taxon>Bacteria</taxon>
        <taxon>Pseudomonadati</taxon>
        <taxon>Pseudomonadota</taxon>
        <taxon>Betaproteobacteria</taxon>
        <taxon>Burkholderiales</taxon>
        <taxon>Comamonadaceae</taxon>
        <taxon>Variovorax</taxon>
    </lineage>
</organism>
<dbReference type="Gene3D" id="3.20.20.100">
    <property type="entry name" value="NADP-dependent oxidoreductase domain"/>
    <property type="match status" value="1"/>
</dbReference>
<dbReference type="Pfam" id="PF00248">
    <property type="entry name" value="Aldo_ket_red"/>
    <property type="match status" value="1"/>
</dbReference>
<dbReference type="OrthoDB" id="9768851at2"/>
<evidence type="ECO:0000259" key="1">
    <source>
        <dbReference type="Pfam" id="PF00248"/>
    </source>
</evidence>
<dbReference type="SUPFAM" id="SSF51430">
    <property type="entry name" value="NAD(P)-linked oxidoreductase"/>
    <property type="match status" value="1"/>
</dbReference>
<name>A0A502DDN4_9BURK</name>
<dbReference type="GO" id="GO:0005829">
    <property type="term" value="C:cytosol"/>
    <property type="evidence" value="ECO:0007669"/>
    <property type="project" value="TreeGrafter"/>
</dbReference>
<gene>
    <name evidence="2" type="ORF">EAH82_20110</name>
</gene>
<evidence type="ECO:0000313" key="2">
    <source>
        <dbReference type="EMBL" id="TPG23695.1"/>
    </source>
</evidence>
<dbReference type="EMBL" id="RCZI01000008">
    <property type="protein sequence ID" value="TPG23695.1"/>
    <property type="molecule type" value="Genomic_DNA"/>
</dbReference>
<dbReference type="InterPro" id="IPR036812">
    <property type="entry name" value="NAD(P)_OxRdtase_dom_sf"/>
</dbReference>
<evidence type="ECO:0000313" key="3">
    <source>
        <dbReference type="Proteomes" id="UP000319212"/>
    </source>
</evidence>
<sequence length="344" mass="36718">MPDITTQRRIGQTELSVTALGLGCAPLGNMFTAMAPGAAEATVGAALAAGIRYFDTAPSYGFGLSETRLGQALKQTQRSDVIISSKVGYSLVPVNPSDVTSRLWADTPSMRTEYDFTRDAVLRSIDASLERLGTSYIDMLAIHDPDEVVDVFGGADPRSRSHFKAAMDGAYPALAELRSQGVIKAIGVGINQWQMLCDFAKAGDFDYFLLAGRYTLLDQDSLAELFPLCEAHGISLVIGAPYNSGILASGAVPGATFNYRQAAPAILDKVSRIEAVCARHEVPLQAAALQFPLRHPLVASIIPGARSIAEMQTSVSLLSQPIPDAFWAELKAERLIDMNAPVAA</sequence>
<dbReference type="PANTHER" id="PTHR42686:SF1">
    <property type="entry name" value="GH17980P-RELATED"/>
    <property type="match status" value="1"/>
</dbReference>
<dbReference type="PANTHER" id="PTHR42686">
    <property type="entry name" value="GH17980P-RELATED"/>
    <property type="match status" value="1"/>
</dbReference>
<dbReference type="InterPro" id="IPR023210">
    <property type="entry name" value="NADP_OxRdtase_dom"/>
</dbReference>
<reference evidence="2 3" key="1">
    <citation type="journal article" date="2019" name="Environ. Microbiol.">
        <title>Species interactions and distinct microbial communities in high Arctic permafrost affected cryosols are associated with the CH4 and CO2 gas fluxes.</title>
        <authorList>
            <person name="Altshuler I."/>
            <person name="Hamel J."/>
            <person name="Turney S."/>
            <person name="Magnuson E."/>
            <person name="Levesque R."/>
            <person name="Greer C."/>
            <person name="Whyte L.G."/>
        </authorList>
    </citation>
    <scope>NUCLEOTIDE SEQUENCE [LARGE SCALE GENOMIC DNA]</scope>
    <source>
        <strain evidence="2 3">S06.C</strain>
    </source>
</reference>